<dbReference type="GO" id="GO:0033990">
    <property type="term" value="F:ectoine synthase activity"/>
    <property type="evidence" value="ECO:0007669"/>
    <property type="project" value="UniProtKB-EC"/>
</dbReference>
<evidence type="ECO:0000313" key="9">
    <source>
        <dbReference type="EMBL" id="MDI5970910.1"/>
    </source>
</evidence>
<evidence type="ECO:0000256" key="7">
    <source>
        <dbReference type="ARBA" id="ARBA00048714"/>
    </source>
</evidence>
<dbReference type="Gene3D" id="2.60.120.10">
    <property type="entry name" value="Jelly Rolls"/>
    <property type="match status" value="1"/>
</dbReference>
<dbReference type="InterPro" id="IPR010462">
    <property type="entry name" value="Ectoine_synth"/>
</dbReference>
<comment type="caution">
    <text evidence="9">The sequence shown here is derived from an EMBL/GenBank/DDBJ whole genome shotgun (WGS) entry which is preliminary data.</text>
</comment>
<evidence type="ECO:0000313" key="10">
    <source>
        <dbReference type="Proteomes" id="UP001156398"/>
    </source>
</evidence>
<dbReference type="InterPro" id="IPR014710">
    <property type="entry name" value="RmlC-like_jellyroll"/>
</dbReference>
<evidence type="ECO:0000256" key="3">
    <source>
        <dbReference type="ARBA" id="ARBA00013192"/>
    </source>
</evidence>
<dbReference type="CDD" id="cd06978">
    <property type="entry name" value="cupin_EctC"/>
    <property type="match status" value="1"/>
</dbReference>
<evidence type="ECO:0000256" key="4">
    <source>
        <dbReference type="ARBA" id="ARBA00019707"/>
    </source>
</evidence>
<dbReference type="RefSeq" id="WP_271313154.1">
    <property type="nucleotide sequence ID" value="NZ_JAAGKO020000025.1"/>
</dbReference>
<dbReference type="EMBL" id="JAAGKO020000025">
    <property type="protein sequence ID" value="MDI5964585.1"/>
    <property type="molecule type" value="Genomic_DNA"/>
</dbReference>
<evidence type="ECO:0000256" key="2">
    <source>
        <dbReference type="ARBA" id="ARBA00009637"/>
    </source>
</evidence>
<keyword evidence="5" id="KW-0456">Lyase</keyword>
<name>A0AA90H8R6_9ACTN</name>
<dbReference type="NCBIfam" id="NF009806">
    <property type="entry name" value="PRK13290.1"/>
    <property type="match status" value="1"/>
</dbReference>
<accession>A0AA90H8R6</accession>
<organism evidence="9">
    <name type="scientific">Streptantibioticus silvisoli</name>
    <dbReference type="NCBI Taxonomy" id="2705255"/>
    <lineage>
        <taxon>Bacteria</taxon>
        <taxon>Bacillati</taxon>
        <taxon>Actinomycetota</taxon>
        <taxon>Actinomycetes</taxon>
        <taxon>Kitasatosporales</taxon>
        <taxon>Streptomycetaceae</taxon>
        <taxon>Streptantibioticus</taxon>
    </lineage>
</organism>
<proteinExistence type="inferred from homology"/>
<protein>
    <recommendedName>
        <fullName evidence="4">L-ectoine synthase</fullName>
        <ecNumber evidence="3">4.2.1.108</ecNumber>
    </recommendedName>
    <alternativeName>
        <fullName evidence="6">N-acetyldiaminobutyrate dehydratase</fullName>
    </alternativeName>
</protein>
<comment type="catalytic activity">
    <reaction evidence="7">
        <text>(2S)-4-acetamido-2-aminobutanoate = L-ectoine + H2O</text>
        <dbReference type="Rhea" id="RHEA:17281"/>
        <dbReference type="ChEBI" id="CHEBI:15377"/>
        <dbReference type="ChEBI" id="CHEBI:58515"/>
        <dbReference type="ChEBI" id="CHEBI:58929"/>
        <dbReference type="EC" id="4.2.1.108"/>
    </reaction>
</comment>
<dbReference type="GO" id="GO:0019491">
    <property type="term" value="P:ectoine biosynthetic process"/>
    <property type="evidence" value="ECO:0007669"/>
    <property type="project" value="InterPro"/>
</dbReference>
<dbReference type="SUPFAM" id="SSF51182">
    <property type="entry name" value="RmlC-like cupins"/>
    <property type="match status" value="1"/>
</dbReference>
<dbReference type="InterPro" id="IPR011051">
    <property type="entry name" value="RmlC_Cupin_sf"/>
</dbReference>
<dbReference type="AlphaFoldDB" id="A0AA90H8R6"/>
<comment type="similarity">
    <text evidence="2">Belongs to the ectoine synthase family.</text>
</comment>
<keyword evidence="10" id="KW-1185">Reference proteome</keyword>
<dbReference type="PANTHER" id="PTHR39289:SF1">
    <property type="entry name" value="L-ECTOINE SYNTHASE"/>
    <property type="match status" value="1"/>
</dbReference>
<evidence type="ECO:0000313" key="8">
    <source>
        <dbReference type="EMBL" id="MDI5964585.1"/>
    </source>
</evidence>
<sequence length="125" mass="13732">MFIREKSKVEPVEWGSGPSHRLLVEADKMGFAVCHTVVRAGTKSRLEYRNHFEACYCISGTGRVEAADGSVGYDLSPGVLYALNEHDAHFLIASPEGDMELVSVFNPPLRGDERHSLTADGFSAY</sequence>
<gene>
    <name evidence="8" type="ORF">POF43_017940</name>
    <name evidence="9" type="ORF">POF50_016435</name>
</gene>
<evidence type="ECO:0000256" key="6">
    <source>
        <dbReference type="ARBA" id="ARBA00033271"/>
    </source>
</evidence>
<dbReference type="PANTHER" id="PTHR39289">
    <property type="match status" value="1"/>
</dbReference>
<dbReference type="Proteomes" id="UP001156398">
    <property type="component" value="Unassembled WGS sequence"/>
</dbReference>
<dbReference type="Pfam" id="PF06339">
    <property type="entry name" value="Ectoine_synth"/>
    <property type="match status" value="1"/>
</dbReference>
<reference evidence="9 10" key="1">
    <citation type="submission" date="2023-05" db="EMBL/GenBank/DDBJ databases">
        <title>Streptantibioticus silvisoli sp. nov., acidotolerant actinomycetes 1 from pine litter.</title>
        <authorList>
            <person name="Swiecimska M."/>
            <person name="Golinska P."/>
            <person name="Sangal V."/>
            <person name="Wachnowicz B."/>
            <person name="Goodfellow M."/>
        </authorList>
    </citation>
    <scope>NUCLEOTIDE SEQUENCE</scope>
    <source>
        <strain evidence="9">SL13</strain>
        <strain evidence="8 10">SL54</strain>
    </source>
</reference>
<comment type="pathway">
    <text evidence="1">Amine and polyamine biosynthesis; ectoine biosynthesis; L-ectoine from L-aspartate 4-semialdehyde: step 3/3.</text>
</comment>
<evidence type="ECO:0000256" key="1">
    <source>
        <dbReference type="ARBA" id="ARBA00005181"/>
    </source>
</evidence>
<evidence type="ECO:0000256" key="5">
    <source>
        <dbReference type="ARBA" id="ARBA00023239"/>
    </source>
</evidence>
<dbReference type="EMBL" id="JABXJJ020000018">
    <property type="protein sequence ID" value="MDI5970910.1"/>
    <property type="molecule type" value="Genomic_DNA"/>
</dbReference>
<dbReference type="EC" id="4.2.1.108" evidence="3"/>